<dbReference type="OrthoDB" id="2748701at2759"/>
<protein>
    <submittedName>
        <fullName evidence="2">Uncharacterized protein</fullName>
    </submittedName>
</protein>
<dbReference type="Proteomes" id="UP000292957">
    <property type="component" value="Unassembled WGS sequence"/>
</dbReference>
<proteinExistence type="predicted"/>
<organism evidence="2">
    <name type="scientific">Dichomitus squalens</name>
    <dbReference type="NCBI Taxonomy" id="114155"/>
    <lineage>
        <taxon>Eukaryota</taxon>
        <taxon>Fungi</taxon>
        <taxon>Dikarya</taxon>
        <taxon>Basidiomycota</taxon>
        <taxon>Agaricomycotina</taxon>
        <taxon>Agaricomycetes</taxon>
        <taxon>Polyporales</taxon>
        <taxon>Polyporaceae</taxon>
        <taxon>Dichomitus</taxon>
    </lineage>
</organism>
<evidence type="ECO:0000256" key="1">
    <source>
        <dbReference type="SAM" id="MobiDB-lite"/>
    </source>
</evidence>
<feature type="region of interest" description="Disordered" evidence="1">
    <location>
        <begin position="179"/>
        <end position="205"/>
    </location>
</feature>
<evidence type="ECO:0000313" key="2">
    <source>
        <dbReference type="EMBL" id="TBU32990.1"/>
    </source>
</evidence>
<name>A0A4Q9MY40_9APHY</name>
<dbReference type="Proteomes" id="UP000292082">
    <property type="component" value="Unassembled WGS sequence"/>
</dbReference>
<sequence>MHPAVRRLERIPPEIWQEIIAFACTDGGATGRSIALTCRFFREQSLHVRFTSLSFKNTTRLLVFLVSLRVQPKDCKPRIQHVALEPSLYTGHIPRALRHLAGNPQPGQEVDPVDLCANAVEALFSLAARQLRTLCLVANASSAVPFRYFVHAFPKLEELSAWNHPLCPPPATGAHEYPPGHAHAHTLPGSPFASPGSPGGARGMDTDDRQEAGVLLPAMKRFHYVLTEPGMSFKNVLASLPALASHKLTHLRLSGLTSADEDVPRILADILGVPAPMPLRERVRLGITGSSGPQSHSPLDTSGARFPNLRHVVLYAIQPGRDDMQSFPRWATLLGLLRELERTCKRVVGMRMVVLERSWMRKSRWATRLKDDWLQRMEGGRGCWVESEVEESIIEGPLEAPKGVEW</sequence>
<dbReference type="AlphaFoldDB" id="A0A4Q9MY40"/>
<dbReference type="EMBL" id="ML145090">
    <property type="protein sequence ID" value="TBU63274.1"/>
    <property type="molecule type" value="Genomic_DNA"/>
</dbReference>
<evidence type="ECO:0000313" key="4">
    <source>
        <dbReference type="Proteomes" id="UP000292082"/>
    </source>
</evidence>
<dbReference type="EMBL" id="ML143392">
    <property type="protein sequence ID" value="TBU32990.1"/>
    <property type="molecule type" value="Genomic_DNA"/>
</dbReference>
<reference evidence="2 4" key="1">
    <citation type="submission" date="2019-01" db="EMBL/GenBank/DDBJ databases">
        <title>Draft genome sequences of three monokaryotic isolates of the white-rot basidiomycete fungus Dichomitus squalens.</title>
        <authorList>
            <consortium name="DOE Joint Genome Institute"/>
            <person name="Lopez S.C."/>
            <person name="Andreopoulos B."/>
            <person name="Pangilinan J."/>
            <person name="Lipzen A."/>
            <person name="Riley R."/>
            <person name="Ahrendt S."/>
            <person name="Ng V."/>
            <person name="Barry K."/>
            <person name="Daum C."/>
            <person name="Grigoriev I.V."/>
            <person name="Hilden K.S."/>
            <person name="Makela M.R."/>
            <person name="de Vries R.P."/>
        </authorList>
    </citation>
    <scope>NUCLEOTIDE SEQUENCE [LARGE SCALE GENOMIC DNA]</scope>
    <source>
        <strain evidence="3 4">CBS 464.89</strain>
        <strain evidence="2">OM18370.1</strain>
    </source>
</reference>
<dbReference type="STRING" id="114155.A0A4Q9MY40"/>
<keyword evidence="4" id="KW-1185">Reference proteome</keyword>
<evidence type="ECO:0000313" key="3">
    <source>
        <dbReference type="EMBL" id="TBU63274.1"/>
    </source>
</evidence>
<accession>A0A4Q9MY40</accession>
<gene>
    <name evidence="3" type="ORF">BD310DRAFT_917140</name>
    <name evidence="2" type="ORF">BD311DRAFT_794366</name>
</gene>